<keyword evidence="5" id="KW-1185">Reference proteome</keyword>
<sequence length="136" mass="14720">AFSHDSTRLASASGDRTVKIWDASSGACLQTLDMNKTLFNISFDATGSYLHTEIGTVVISGSTISNNATAVAEPQHPQYQHLAISSDNAWITYNSKKVLWLPSEYRPGCSTVLEKLIGIGVGSGRVWLCKVELNET</sequence>
<dbReference type="EMBL" id="MU006683">
    <property type="protein sequence ID" value="KAF2741592.1"/>
    <property type="molecule type" value="Genomic_DNA"/>
</dbReference>
<feature type="repeat" description="WD" evidence="3">
    <location>
        <begin position="1"/>
        <end position="31"/>
    </location>
</feature>
<organism evidence="4 5">
    <name type="scientific">Sporormia fimetaria CBS 119925</name>
    <dbReference type="NCBI Taxonomy" id="1340428"/>
    <lineage>
        <taxon>Eukaryota</taxon>
        <taxon>Fungi</taxon>
        <taxon>Dikarya</taxon>
        <taxon>Ascomycota</taxon>
        <taxon>Pezizomycotina</taxon>
        <taxon>Dothideomycetes</taxon>
        <taxon>Pleosporomycetidae</taxon>
        <taxon>Pleosporales</taxon>
        <taxon>Sporormiaceae</taxon>
        <taxon>Sporormia</taxon>
    </lineage>
</organism>
<proteinExistence type="predicted"/>
<evidence type="ECO:0000313" key="4">
    <source>
        <dbReference type="EMBL" id="KAF2741592.1"/>
    </source>
</evidence>
<dbReference type="OrthoDB" id="5240432at2759"/>
<gene>
    <name evidence="4" type="ORF">M011DRAFT_414251</name>
</gene>
<accession>A0A6A6UTC7</accession>
<dbReference type="Pfam" id="PF00400">
    <property type="entry name" value="WD40"/>
    <property type="match status" value="1"/>
</dbReference>
<protein>
    <submittedName>
        <fullName evidence="4">Uncharacterized protein</fullName>
    </submittedName>
</protein>
<keyword evidence="1 3" id="KW-0853">WD repeat</keyword>
<evidence type="ECO:0000256" key="1">
    <source>
        <dbReference type="ARBA" id="ARBA00022574"/>
    </source>
</evidence>
<evidence type="ECO:0000313" key="5">
    <source>
        <dbReference type="Proteomes" id="UP000799440"/>
    </source>
</evidence>
<dbReference type="PROSITE" id="PS00678">
    <property type="entry name" value="WD_REPEATS_1"/>
    <property type="match status" value="1"/>
</dbReference>
<name>A0A6A6UTC7_9PLEO</name>
<dbReference type="AlphaFoldDB" id="A0A6A6UTC7"/>
<dbReference type="PROSITE" id="PS50082">
    <property type="entry name" value="WD_REPEATS_2"/>
    <property type="match status" value="1"/>
</dbReference>
<dbReference type="Gene3D" id="2.130.10.10">
    <property type="entry name" value="YVTN repeat-like/Quinoprotein amine dehydrogenase"/>
    <property type="match status" value="1"/>
</dbReference>
<dbReference type="SUPFAM" id="SSF50998">
    <property type="entry name" value="Quinoprotein alcohol dehydrogenase-like"/>
    <property type="match status" value="1"/>
</dbReference>
<dbReference type="InterPro" id="IPR015943">
    <property type="entry name" value="WD40/YVTN_repeat-like_dom_sf"/>
</dbReference>
<evidence type="ECO:0000256" key="3">
    <source>
        <dbReference type="PROSITE-ProRule" id="PRU00221"/>
    </source>
</evidence>
<dbReference type="PROSITE" id="PS50294">
    <property type="entry name" value="WD_REPEATS_REGION"/>
    <property type="match status" value="1"/>
</dbReference>
<feature type="non-terminal residue" evidence="4">
    <location>
        <position position="1"/>
    </location>
</feature>
<dbReference type="Proteomes" id="UP000799440">
    <property type="component" value="Unassembled WGS sequence"/>
</dbReference>
<evidence type="ECO:0000256" key="2">
    <source>
        <dbReference type="ARBA" id="ARBA00022737"/>
    </source>
</evidence>
<reference evidence="4" key="1">
    <citation type="journal article" date="2020" name="Stud. Mycol.">
        <title>101 Dothideomycetes genomes: a test case for predicting lifestyles and emergence of pathogens.</title>
        <authorList>
            <person name="Haridas S."/>
            <person name="Albert R."/>
            <person name="Binder M."/>
            <person name="Bloem J."/>
            <person name="Labutti K."/>
            <person name="Salamov A."/>
            <person name="Andreopoulos B."/>
            <person name="Baker S."/>
            <person name="Barry K."/>
            <person name="Bills G."/>
            <person name="Bluhm B."/>
            <person name="Cannon C."/>
            <person name="Castanera R."/>
            <person name="Culley D."/>
            <person name="Daum C."/>
            <person name="Ezra D."/>
            <person name="Gonzalez J."/>
            <person name="Henrissat B."/>
            <person name="Kuo A."/>
            <person name="Liang C."/>
            <person name="Lipzen A."/>
            <person name="Lutzoni F."/>
            <person name="Magnuson J."/>
            <person name="Mondo S."/>
            <person name="Nolan M."/>
            <person name="Ohm R."/>
            <person name="Pangilinan J."/>
            <person name="Park H.-J."/>
            <person name="Ramirez L."/>
            <person name="Alfaro M."/>
            <person name="Sun H."/>
            <person name="Tritt A."/>
            <person name="Yoshinaga Y."/>
            <person name="Zwiers L.-H."/>
            <person name="Turgeon B."/>
            <person name="Goodwin S."/>
            <person name="Spatafora J."/>
            <person name="Crous P."/>
            <person name="Grigoriev I."/>
        </authorList>
    </citation>
    <scope>NUCLEOTIDE SEQUENCE</scope>
    <source>
        <strain evidence="4">CBS 119925</strain>
    </source>
</reference>
<keyword evidence="2" id="KW-0677">Repeat</keyword>
<dbReference type="InterPro" id="IPR011047">
    <property type="entry name" value="Quinoprotein_ADH-like_sf"/>
</dbReference>
<dbReference type="InterPro" id="IPR001680">
    <property type="entry name" value="WD40_rpt"/>
</dbReference>
<dbReference type="InterPro" id="IPR019775">
    <property type="entry name" value="WD40_repeat_CS"/>
</dbReference>